<accession>A0A453JXC1</accession>
<keyword evidence="3" id="KW-1185">Reference proteome</keyword>
<dbReference type="EnsemblPlants" id="AET5Gv20219900.34">
    <property type="protein sequence ID" value="AET5Gv20219900.34"/>
    <property type="gene ID" value="AET5Gv20219900"/>
</dbReference>
<keyword evidence="1" id="KW-0472">Membrane</keyword>
<dbReference type="Proteomes" id="UP000015105">
    <property type="component" value="Chromosome 5D"/>
</dbReference>
<dbReference type="Gramene" id="AET5Gv20219900.34">
    <property type="protein sequence ID" value="AET5Gv20219900.34"/>
    <property type="gene ID" value="AET5Gv20219900"/>
</dbReference>
<reference evidence="2" key="5">
    <citation type="journal article" date="2021" name="G3 (Bethesda)">
        <title>Aegilops tauschii genome assembly Aet v5.0 features greater sequence contiguity and improved annotation.</title>
        <authorList>
            <person name="Wang L."/>
            <person name="Zhu T."/>
            <person name="Rodriguez J.C."/>
            <person name="Deal K.R."/>
            <person name="Dubcovsky J."/>
            <person name="McGuire P.E."/>
            <person name="Lux T."/>
            <person name="Spannagl M."/>
            <person name="Mayer K.F.X."/>
            <person name="Baldrich P."/>
            <person name="Meyers B.C."/>
            <person name="Huo N."/>
            <person name="Gu Y.Q."/>
            <person name="Zhou H."/>
            <person name="Devos K.M."/>
            <person name="Bennetzen J.L."/>
            <person name="Unver T."/>
            <person name="Budak H."/>
            <person name="Gulick P.J."/>
            <person name="Galiba G."/>
            <person name="Kalapos B."/>
            <person name="Nelson D.R."/>
            <person name="Li P."/>
            <person name="You F.M."/>
            <person name="Luo M.C."/>
            <person name="Dvorak J."/>
        </authorList>
    </citation>
    <scope>NUCLEOTIDE SEQUENCE [LARGE SCALE GENOMIC DNA]</scope>
    <source>
        <strain evidence="2">cv. AL8/78</strain>
    </source>
</reference>
<reference evidence="2" key="4">
    <citation type="submission" date="2019-03" db="UniProtKB">
        <authorList>
            <consortium name="EnsemblPlants"/>
        </authorList>
    </citation>
    <scope>IDENTIFICATION</scope>
</reference>
<evidence type="ECO:0000313" key="2">
    <source>
        <dbReference type="EnsemblPlants" id="AET5Gv20219900.34"/>
    </source>
</evidence>
<dbReference type="AlphaFoldDB" id="A0A453JXC1"/>
<keyword evidence="1" id="KW-0812">Transmembrane</keyword>
<organism evidence="2 3">
    <name type="scientific">Aegilops tauschii subsp. strangulata</name>
    <name type="common">Goatgrass</name>
    <dbReference type="NCBI Taxonomy" id="200361"/>
    <lineage>
        <taxon>Eukaryota</taxon>
        <taxon>Viridiplantae</taxon>
        <taxon>Streptophyta</taxon>
        <taxon>Embryophyta</taxon>
        <taxon>Tracheophyta</taxon>
        <taxon>Spermatophyta</taxon>
        <taxon>Magnoliopsida</taxon>
        <taxon>Liliopsida</taxon>
        <taxon>Poales</taxon>
        <taxon>Poaceae</taxon>
        <taxon>BOP clade</taxon>
        <taxon>Pooideae</taxon>
        <taxon>Triticodae</taxon>
        <taxon>Triticeae</taxon>
        <taxon>Triticinae</taxon>
        <taxon>Aegilops</taxon>
    </lineage>
</organism>
<proteinExistence type="predicted"/>
<sequence length="76" mass="8876">MLSIVSHSGLLSNSQKGKTTLLCFLENLPVEYLDRDKYAIKDIFDGFSRKISRIFLQIVWCSHGYFVVIFLLFITW</sequence>
<evidence type="ECO:0000256" key="1">
    <source>
        <dbReference type="SAM" id="Phobius"/>
    </source>
</evidence>
<reference evidence="2" key="3">
    <citation type="journal article" date="2017" name="Nature">
        <title>Genome sequence of the progenitor of the wheat D genome Aegilops tauschii.</title>
        <authorList>
            <person name="Luo M.C."/>
            <person name="Gu Y.Q."/>
            <person name="Puiu D."/>
            <person name="Wang H."/>
            <person name="Twardziok S.O."/>
            <person name="Deal K.R."/>
            <person name="Huo N."/>
            <person name="Zhu T."/>
            <person name="Wang L."/>
            <person name="Wang Y."/>
            <person name="McGuire P.E."/>
            <person name="Liu S."/>
            <person name="Long H."/>
            <person name="Ramasamy R.K."/>
            <person name="Rodriguez J.C."/>
            <person name="Van S.L."/>
            <person name="Yuan L."/>
            <person name="Wang Z."/>
            <person name="Xia Z."/>
            <person name="Xiao L."/>
            <person name="Anderson O.D."/>
            <person name="Ouyang S."/>
            <person name="Liang Y."/>
            <person name="Zimin A.V."/>
            <person name="Pertea G."/>
            <person name="Qi P."/>
            <person name="Bennetzen J.L."/>
            <person name="Dai X."/>
            <person name="Dawson M.W."/>
            <person name="Muller H.G."/>
            <person name="Kugler K."/>
            <person name="Rivarola-Duarte L."/>
            <person name="Spannagl M."/>
            <person name="Mayer K.F.X."/>
            <person name="Lu F.H."/>
            <person name="Bevan M.W."/>
            <person name="Leroy P."/>
            <person name="Li P."/>
            <person name="You F.M."/>
            <person name="Sun Q."/>
            <person name="Liu Z."/>
            <person name="Lyons E."/>
            <person name="Wicker T."/>
            <person name="Salzberg S.L."/>
            <person name="Devos K.M."/>
            <person name="Dvorak J."/>
        </authorList>
    </citation>
    <scope>NUCLEOTIDE SEQUENCE [LARGE SCALE GENOMIC DNA]</scope>
    <source>
        <strain evidence="2">cv. AL8/78</strain>
    </source>
</reference>
<protein>
    <submittedName>
        <fullName evidence="2">Uncharacterized protein</fullName>
    </submittedName>
</protein>
<reference evidence="3" key="2">
    <citation type="journal article" date="2017" name="Nat. Plants">
        <title>The Aegilops tauschii genome reveals multiple impacts of transposons.</title>
        <authorList>
            <person name="Zhao G."/>
            <person name="Zou C."/>
            <person name="Li K."/>
            <person name="Wang K."/>
            <person name="Li T."/>
            <person name="Gao L."/>
            <person name="Zhang X."/>
            <person name="Wang H."/>
            <person name="Yang Z."/>
            <person name="Liu X."/>
            <person name="Jiang W."/>
            <person name="Mao L."/>
            <person name="Kong X."/>
            <person name="Jiao Y."/>
            <person name="Jia J."/>
        </authorList>
    </citation>
    <scope>NUCLEOTIDE SEQUENCE [LARGE SCALE GENOMIC DNA]</scope>
    <source>
        <strain evidence="3">cv. AL8/78</strain>
    </source>
</reference>
<keyword evidence="1" id="KW-1133">Transmembrane helix</keyword>
<reference evidence="3" key="1">
    <citation type="journal article" date="2014" name="Science">
        <title>Ancient hybridizations among the ancestral genomes of bread wheat.</title>
        <authorList>
            <consortium name="International Wheat Genome Sequencing Consortium,"/>
            <person name="Marcussen T."/>
            <person name="Sandve S.R."/>
            <person name="Heier L."/>
            <person name="Spannagl M."/>
            <person name="Pfeifer M."/>
            <person name="Jakobsen K.S."/>
            <person name="Wulff B.B."/>
            <person name="Steuernagel B."/>
            <person name="Mayer K.F."/>
            <person name="Olsen O.A."/>
        </authorList>
    </citation>
    <scope>NUCLEOTIDE SEQUENCE [LARGE SCALE GENOMIC DNA]</scope>
    <source>
        <strain evidence="3">cv. AL8/78</strain>
    </source>
</reference>
<feature type="transmembrane region" description="Helical" evidence="1">
    <location>
        <begin position="54"/>
        <end position="74"/>
    </location>
</feature>
<evidence type="ECO:0000313" key="3">
    <source>
        <dbReference type="Proteomes" id="UP000015105"/>
    </source>
</evidence>
<name>A0A453JXC1_AEGTS</name>